<keyword evidence="4 6" id="KW-1133">Transmembrane helix</keyword>
<keyword evidence="3 6" id="KW-0812">Transmembrane</keyword>
<feature type="transmembrane region" description="Helical" evidence="6">
    <location>
        <begin position="57"/>
        <end position="76"/>
    </location>
</feature>
<evidence type="ECO:0000256" key="1">
    <source>
        <dbReference type="ARBA" id="ARBA00004651"/>
    </source>
</evidence>
<sequence>MKYRLGMRTIKTALGATLAILVAQALGLKYALSAGIITVLSVQNTKQKSVEIAKLRLYSTVLALLLSGILFVTFGFHPVSFGLYLLLFIPLAVEFKLSDGIVMSSVLVTHVLGEGYIHWNLLVNELLLVAIGAGIALIFNLYMPKMVQQIKHDQATIEEQFRKVLFCLAKTIRSRSVTIDEEVLFQSLADQLELAKVRAEHNRQNYLYDEMTYYAQYMEMRLMQYQVLIGMRQLLGKLQMTLDQSILLADLTEHIASSLHEFNTTDELMVETTQVLHIFRNQSLPKTREEFENRAMLFQYLNDVKHLLEIKRQFVMNLTEEQLQKFKPEASCSLDEK</sequence>
<evidence type="ECO:0000313" key="8">
    <source>
        <dbReference type="EMBL" id="BEH90872.1"/>
    </source>
</evidence>
<keyword evidence="2" id="KW-1003">Cell membrane</keyword>
<organism evidence="8 9">
    <name type="scientific">Turicibacter faecis</name>
    <dbReference type="NCBI Taxonomy" id="2963365"/>
    <lineage>
        <taxon>Bacteria</taxon>
        <taxon>Bacillati</taxon>
        <taxon>Bacillota</taxon>
        <taxon>Erysipelotrichia</taxon>
        <taxon>Erysipelotrichales</taxon>
        <taxon>Turicibacteraceae</taxon>
        <taxon>Turicibacter</taxon>
    </lineage>
</organism>
<dbReference type="Gene3D" id="1.20.120.940">
    <property type="entry name" value="Putative aromatic acid exporter, C-terminal domain"/>
    <property type="match status" value="1"/>
</dbReference>
<evidence type="ECO:0000259" key="7">
    <source>
        <dbReference type="Pfam" id="PF11728"/>
    </source>
</evidence>
<feature type="transmembrane region" description="Helical" evidence="6">
    <location>
        <begin position="121"/>
        <end position="142"/>
    </location>
</feature>
<comment type="subcellular location">
    <subcellularLocation>
        <location evidence="1">Cell membrane</location>
        <topology evidence="1">Multi-pass membrane protein</topology>
    </subcellularLocation>
</comment>
<keyword evidence="9" id="KW-1185">Reference proteome</keyword>
<name>A0ABM8IN43_9FIRM</name>
<dbReference type="Pfam" id="PF06081">
    <property type="entry name" value="ArAE_1"/>
    <property type="match status" value="1"/>
</dbReference>
<proteinExistence type="predicted"/>
<dbReference type="InterPro" id="IPR021062">
    <property type="entry name" value="ArAE_1_C"/>
</dbReference>
<accession>A0ABM8IN43</accession>
<dbReference type="Proteomes" id="UP001432099">
    <property type="component" value="Chromosome"/>
</dbReference>
<keyword evidence="5 6" id="KW-0472">Membrane</keyword>
<dbReference type="EMBL" id="AP028127">
    <property type="protein sequence ID" value="BEH90872.1"/>
    <property type="molecule type" value="Genomic_DNA"/>
</dbReference>
<dbReference type="Pfam" id="PF11728">
    <property type="entry name" value="ArAE_1_C"/>
    <property type="match status" value="1"/>
</dbReference>
<protein>
    <submittedName>
        <fullName evidence="8">Membrane protein</fullName>
    </submittedName>
</protein>
<dbReference type="InterPro" id="IPR038323">
    <property type="entry name" value="ArAE_1_C_sf"/>
</dbReference>
<gene>
    <name evidence="8" type="ORF">T23_09740</name>
</gene>
<evidence type="ECO:0000256" key="5">
    <source>
        <dbReference type="ARBA" id="ARBA00023136"/>
    </source>
</evidence>
<evidence type="ECO:0000313" key="9">
    <source>
        <dbReference type="Proteomes" id="UP001432099"/>
    </source>
</evidence>
<evidence type="ECO:0000256" key="2">
    <source>
        <dbReference type="ARBA" id="ARBA00022475"/>
    </source>
</evidence>
<reference evidence="8" key="1">
    <citation type="journal article" date="2024" name="Int. J. Syst. Evol. Microbiol.">
        <title>Turicibacter faecis sp. nov., isolated from faeces of heart failure mouse model.</title>
        <authorList>
            <person name="Imamura Y."/>
            <person name="Motooka D."/>
            <person name="Nakajima Y."/>
            <person name="Ito S."/>
            <person name="Kitakaze M."/>
            <person name="Iida T."/>
            <person name="Nakamura S."/>
        </authorList>
    </citation>
    <scope>NUCLEOTIDE SEQUENCE</scope>
    <source>
        <strain evidence="8">TC023</strain>
    </source>
</reference>
<evidence type="ECO:0000256" key="3">
    <source>
        <dbReference type="ARBA" id="ARBA00022692"/>
    </source>
</evidence>
<evidence type="ECO:0000256" key="4">
    <source>
        <dbReference type="ARBA" id="ARBA00022989"/>
    </source>
</evidence>
<dbReference type="PANTHER" id="PTHR40064:SF1">
    <property type="entry name" value="MEMBRANE PROTEIN"/>
    <property type="match status" value="1"/>
</dbReference>
<dbReference type="RefSeq" id="WP_161831397.1">
    <property type="nucleotide sequence ID" value="NZ_AP028127.1"/>
</dbReference>
<dbReference type="PANTHER" id="PTHR40064">
    <property type="entry name" value="MEMBRANE PROTEIN-RELATED"/>
    <property type="match status" value="1"/>
</dbReference>
<feature type="domain" description="Putative aromatic acid exporter C-terminal" evidence="7">
    <location>
        <begin position="149"/>
        <end position="312"/>
    </location>
</feature>
<dbReference type="InterPro" id="IPR010343">
    <property type="entry name" value="ArAE_1"/>
</dbReference>
<evidence type="ECO:0000256" key="6">
    <source>
        <dbReference type="SAM" id="Phobius"/>
    </source>
</evidence>
<dbReference type="InterPro" id="IPR052984">
    <property type="entry name" value="UPF0421"/>
</dbReference>